<name>A0AAD3TVI8_9TREE</name>
<sequence length="847" mass="93456">MTSRLKHKLELENVNLKSAYLNESFVQIGTPLPALSEHKKDKQEFLPAWEQEVRDEKGRRRFHGAFTGGWSAGYFNSVGSKEGWTPSTFKSSRTNRSKYEQSAEDFMDEEDRQQMNEDRQLQNTETFQHDGFAGERGLSDKSLSSALESLVVPAKSSIGHSILQKLGWRPGQGIGPRVTLRKLRIQEGKLGRVRAGIETDGDESAEASKHMYAPRDTRLLVYEAKDDKEGLGYQKGRGMGAIPRKRPTWGVGEDRDDPYGADATDQTHYVFDNEDVVDETIVLGQPGAPESGRDQTSSGPSTDRWHDGRTVLAGFVLDPKGVPKETWWAFPDITSDWKPSPVTVWDAAKKTDQQPAYGTVNGEAARGGPGRPLSHEQRGAALGEEPRVSTAKSVWEYISEKDRERLQAFAAAAKSNAAPPPPLLMAPKPELPPERATEVVIPPLSPRTASAALQGFMPYVDDVQKQERYRSYLRSQTYNTKTPFPTLLPSANVDDINQELETFAQSARIFRPMSHALSSRFASGSTSLTNSDSSVPRPGLHIYDPSKAPVEFAKQLNTEVEVKQNLTPREQAAHDGNYGPLTRVVKDFYPVKLVCRRFHVPDPHPEGPPEGEKSGTATPNTFQGAEPMSFESQFTHQTGTEVENLVRRAPSRGEGERVPTTLAEVGMADDANQGRDILTYTKPSIDIFKAIFASDDEDDGDEDEPATRAAVVVEKPKDPFPVDEGPLDYDTFKPVFRRAGDEKKDEDGKKKRDKKKKRKGVLSFDVGDERDEGVSVKPKKKSKPSRTDDDSGEWVEKVAPGQQPPHDPTPFRAARGVAAAATAPQQAAAARDPSPARGGRKGAADFM</sequence>
<comment type="caution">
    <text evidence="3">The sequence shown here is derived from an EMBL/GenBank/DDBJ whole genome shotgun (WGS) entry which is preliminary data.</text>
</comment>
<feature type="compositionally biased region" description="Polar residues" evidence="1">
    <location>
        <begin position="630"/>
        <end position="641"/>
    </location>
</feature>
<dbReference type="InterPro" id="IPR011666">
    <property type="entry name" value="DUF1604"/>
</dbReference>
<evidence type="ECO:0000256" key="1">
    <source>
        <dbReference type="SAM" id="MobiDB-lite"/>
    </source>
</evidence>
<dbReference type="Pfam" id="PF07713">
    <property type="entry name" value="DUF1604"/>
    <property type="match status" value="1"/>
</dbReference>
<feature type="region of interest" description="Disordered" evidence="1">
    <location>
        <begin position="352"/>
        <end position="385"/>
    </location>
</feature>
<dbReference type="Pfam" id="PF01585">
    <property type="entry name" value="G-patch"/>
    <property type="match status" value="1"/>
</dbReference>
<feature type="compositionally biased region" description="Polar residues" evidence="1">
    <location>
        <begin position="85"/>
        <end position="94"/>
    </location>
</feature>
<feature type="region of interest" description="Disordered" evidence="1">
    <location>
        <begin position="84"/>
        <end position="116"/>
    </location>
</feature>
<evidence type="ECO:0000313" key="4">
    <source>
        <dbReference type="Proteomes" id="UP001222932"/>
    </source>
</evidence>
<feature type="compositionally biased region" description="Basic and acidic residues" evidence="1">
    <location>
        <begin position="738"/>
        <end position="750"/>
    </location>
</feature>
<feature type="compositionally biased region" description="Acidic residues" evidence="1">
    <location>
        <begin position="102"/>
        <end position="111"/>
    </location>
</feature>
<evidence type="ECO:0000313" key="3">
    <source>
        <dbReference type="EMBL" id="GMK57674.1"/>
    </source>
</evidence>
<dbReference type="InterPro" id="IPR000467">
    <property type="entry name" value="G_patch_dom"/>
</dbReference>
<feature type="region of interest" description="Disordered" evidence="1">
    <location>
        <begin position="284"/>
        <end position="307"/>
    </location>
</feature>
<organism evidence="3 4">
    <name type="scientific">Cutaneotrichosporon spelunceum</name>
    <dbReference type="NCBI Taxonomy" id="1672016"/>
    <lineage>
        <taxon>Eukaryota</taxon>
        <taxon>Fungi</taxon>
        <taxon>Dikarya</taxon>
        <taxon>Basidiomycota</taxon>
        <taxon>Agaricomycotina</taxon>
        <taxon>Tremellomycetes</taxon>
        <taxon>Trichosporonales</taxon>
        <taxon>Trichosporonaceae</taxon>
        <taxon>Cutaneotrichosporon</taxon>
    </lineage>
</organism>
<accession>A0AAD3TVI8</accession>
<dbReference type="EMBL" id="BTCM01000004">
    <property type="protein sequence ID" value="GMK57674.1"/>
    <property type="molecule type" value="Genomic_DNA"/>
</dbReference>
<dbReference type="PANTHER" id="PTHR13384:SF19">
    <property type="entry name" value="G PATCH DOMAIN-CONTAINING PROTEIN 1"/>
    <property type="match status" value="1"/>
</dbReference>
<dbReference type="Proteomes" id="UP001222932">
    <property type="component" value="Unassembled WGS sequence"/>
</dbReference>
<keyword evidence="4" id="KW-1185">Reference proteome</keyword>
<dbReference type="GO" id="GO:0006397">
    <property type="term" value="P:mRNA processing"/>
    <property type="evidence" value="ECO:0007669"/>
    <property type="project" value="InterPro"/>
</dbReference>
<dbReference type="GO" id="GO:0003723">
    <property type="term" value="F:RNA binding"/>
    <property type="evidence" value="ECO:0007669"/>
    <property type="project" value="TreeGrafter"/>
</dbReference>
<dbReference type="AlphaFoldDB" id="A0AAD3TVI8"/>
<protein>
    <recommendedName>
        <fullName evidence="2">G-patch domain-containing protein</fullName>
    </recommendedName>
</protein>
<reference evidence="3" key="2">
    <citation type="submission" date="2023-06" db="EMBL/GenBank/DDBJ databases">
        <authorList>
            <person name="Kobayashi Y."/>
            <person name="Kayamori A."/>
            <person name="Aoki K."/>
            <person name="Shiwa Y."/>
            <person name="Fujita N."/>
            <person name="Sugita T."/>
            <person name="Iwasaki W."/>
            <person name="Tanaka N."/>
            <person name="Takashima M."/>
        </authorList>
    </citation>
    <scope>NUCLEOTIDE SEQUENCE</scope>
    <source>
        <strain evidence="3">HIS016</strain>
    </source>
</reference>
<feature type="region of interest" description="Disordered" evidence="1">
    <location>
        <begin position="600"/>
        <end position="659"/>
    </location>
</feature>
<dbReference type="GO" id="GO:0005634">
    <property type="term" value="C:nucleus"/>
    <property type="evidence" value="ECO:0007669"/>
    <property type="project" value="TreeGrafter"/>
</dbReference>
<feature type="compositionally biased region" description="Low complexity" evidence="1">
    <location>
        <begin position="812"/>
        <end position="837"/>
    </location>
</feature>
<dbReference type="Pfam" id="PF26093">
    <property type="entry name" value="HTH_TGH"/>
    <property type="match status" value="1"/>
</dbReference>
<evidence type="ECO:0000259" key="2">
    <source>
        <dbReference type="PROSITE" id="PS50174"/>
    </source>
</evidence>
<feature type="compositionally biased region" description="Basic and acidic residues" evidence="1">
    <location>
        <begin position="600"/>
        <end position="613"/>
    </location>
</feature>
<reference evidence="3" key="1">
    <citation type="journal article" date="2023" name="BMC Genomics">
        <title>Chromosome-level genome assemblies of Cutaneotrichosporon spp. (Trichosporonales, Basidiomycota) reveal imbalanced evolution between nucleotide sequences and chromosome synteny.</title>
        <authorList>
            <person name="Kobayashi Y."/>
            <person name="Kayamori A."/>
            <person name="Aoki K."/>
            <person name="Shiwa Y."/>
            <person name="Matsutani M."/>
            <person name="Fujita N."/>
            <person name="Sugita T."/>
            <person name="Iwasaki W."/>
            <person name="Tanaka N."/>
            <person name="Takashima M."/>
        </authorList>
    </citation>
    <scope>NUCLEOTIDE SEQUENCE</scope>
    <source>
        <strain evidence="3">HIS016</strain>
    </source>
</reference>
<feature type="region of interest" description="Disordered" evidence="1">
    <location>
        <begin position="695"/>
        <end position="847"/>
    </location>
</feature>
<feature type="compositionally biased region" description="Acidic residues" evidence="1">
    <location>
        <begin position="695"/>
        <end position="704"/>
    </location>
</feature>
<proteinExistence type="predicted"/>
<dbReference type="PROSITE" id="PS50174">
    <property type="entry name" value="G_PATCH"/>
    <property type="match status" value="1"/>
</dbReference>
<dbReference type="PANTHER" id="PTHR13384">
    <property type="entry name" value="G PATCH DOMAIN-CONTAINING PROTEIN 1"/>
    <property type="match status" value="1"/>
</dbReference>
<feature type="domain" description="G-patch" evidence="2">
    <location>
        <begin position="155"/>
        <end position="236"/>
    </location>
</feature>
<gene>
    <name evidence="3" type="ORF">CspeluHIS016_0405080</name>
</gene>
<feature type="compositionally biased region" description="Basic residues" evidence="1">
    <location>
        <begin position="751"/>
        <end position="760"/>
    </location>
</feature>